<organism evidence="2 3">
    <name type="scientific">Cupriavidus gilardii</name>
    <dbReference type="NCBI Taxonomy" id="82541"/>
    <lineage>
        <taxon>Bacteria</taxon>
        <taxon>Pseudomonadati</taxon>
        <taxon>Pseudomonadota</taxon>
        <taxon>Betaproteobacteria</taxon>
        <taxon>Burkholderiales</taxon>
        <taxon>Burkholderiaceae</taxon>
        <taxon>Cupriavidus</taxon>
    </lineage>
</organism>
<dbReference type="EMBL" id="CP098735">
    <property type="protein sequence ID" value="USE77741.1"/>
    <property type="molecule type" value="Genomic_DNA"/>
</dbReference>
<reference evidence="2" key="1">
    <citation type="submission" date="2022-06" db="EMBL/GenBank/DDBJ databases">
        <title>Complete genome sequence and characterization of Cupriavidus gilardii QJ1 isolated from contaminating cells.</title>
        <authorList>
            <person name="Qi J."/>
        </authorList>
    </citation>
    <scope>NUCLEOTIDE SEQUENCE</scope>
    <source>
        <strain evidence="2">QJ1</strain>
    </source>
</reference>
<dbReference type="Proteomes" id="UP001056648">
    <property type="component" value="Chromosome 1"/>
</dbReference>
<dbReference type="Gene3D" id="1.10.760.10">
    <property type="entry name" value="Cytochrome c-like domain"/>
    <property type="match status" value="1"/>
</dbReference>
<evidence type="ECO:0000256" key="1">
    <source>
        <dbReference type="SAM" id="SignalP"/>
    </source>
</evidence>
<name>A0ABY4VL76_9BURK</name>
<evidence type="ECO:0000313" key="3">
    <source>
        <dbReference type="Proteomes" id="UP001056648"/>
    </source>
</evidence>
<protein>
    <submittedName>
        <fullName evidence="2">Cytochrome c</fullName>
    </submittedName>
</protein>
<evidence type="ECO:0000313" key="2">
    <source>
        <dbReference type="EMBL" id="USE77741.1"/>
    </source>
</evidence>
<gene>
    <name evidence="2" type="ORF">NDR89_01430</name>
</gene>
<dbReference type="InterPro" id="IPR036909">
    <property type="entry name" value="Cyt_c-like_dom_sf"/>
</dbReference>
<dbReference type="RefSeq" id="WP_252251991.1">
    <property type="nucleotide sequence ID" value="NZ_CP083437.1"/>
</dbReference>
<accession>A0ABY4VL76</accession>
<sequence length="117" mass="12712">MERTKMPLILAALVAFSATSSAMALEVKLPQETAMYKASSLPGYALALQNCMTCHSAQYVSTQPSTSSRAYWDATVRKMKKPFGAPLKEEDIPVIVDYLVKTYGAEKEAAVSSTAKK</sequence>
<keyword evidence="1" id="KW-0732">Signal</keyword>
<feature type="chain" id="PRO_5045975222" evidence="1">
    <location>
        <begin position="25"/>
        <end position="117"/>
    </location>
</feature>
<proteinExistence type="predicted"/>
<keyword evidence="3" id="KW-1185">Reference proteome</keyword>
<dbReference type="SUPFAM" id="SSF46626">
    <property type="entry name" value="Cytochrome c"/>
    <property type="match status" value="1"/>
</dbReference>
<feature type="signal peptide" evidence="1">
    <location>
        <begin position="1"/>
        <end position="24"/>
    </location>
</feature>